<keyword evidence="3" id="KW-1185">Reference proteome</keyword>
<gene>
    <name evidence="1" type="ORF">GPM918_LOCUS33277</name>
    <name evidence="2" type="ORF">SRO942_LOCUS33959</name>
</gene>
<dbReference type="EMBL" id="CAJNOQ010017562">
    <property type="protein sequence ID" value="CAF1401250.1"/>
    <property type="molecule type" value="Genomic_DNA"/>
</dbReference>
<accession>A0A815KWZ9</accession>
<dbReference type="Proteomes" id="UP000681722">
    <property type="component" value="Unassembled WGS sequence"/>
</dbReference>
<name>A0A815KWZ9_9BILA</name>
<comment type="caution">
    <text evidence="1">The sequence shown here is derived from an EMBL/GenBank/DDBJ whole genome shotgun (WGS) entry which is preliminary data.</text>
</comment>
<reference evidence="1" key="1">
    <citation type="submission" date="2021-02" db="EMBL/GenBank/DDBJ databases">
        <authorList>
            <person name="Nowell W R."/>
        </authorList>
    </citation>
    <scope>NUCLEOTIDE SEQUENCE</scope>
</reference>
<dbReference type="Proteomes" id="UP000663829">
    <property type="component" value="Unassembled WGS sequence"/>
</dbReference>
<dbReference type="AlphaFoldDB" id="A0A815KWZ9"/>
<organism evidence="1 3">
    <name type="scientific">Didymodactylos carnosus</name>
    <dbReference type="NCBI Taxonomy" id="1234261"/>
    <lineage>
        <taxon>Eukaryota</taxon>
        <taxon>Metazoa</taxon>
        <taxon>Spiralia</taxon>
        <taxon>Gnathifera</taxon>
        <taxon>Rotifera</taxon>
        <taxon>Eurotatoria</taxon>
        <taxon>Bdelloidea</taxon>
        <taxon>Philodinida</taxon>
        <taxon>Philodinidae</taxon>
        <taxon>Didymodactylos</taxon>
    </lineage>
</organism>
<evidence type="ECO:0000313" key="2">
    <source>
        <dbReference type="EMBL" id="CAF4295094.1"/>
    </source>
</evidence>
<sequence>MATAPGDYRAKMYLIEGVIAKLQGQYFDAVGKLYQAMICLPSEETASALVMLMSNLIFRQALMHELLSAITVLPTNNAKSALAPPIHPPPSIFAAENHPIASIRLNLVRKRLLLIFQKRPPRLQPHQAVYPQHGKTPQLKITTIV</sequence>
<dbReference type="EMBL" id="CAJOBC010082983">
    <property type="protein sequence ID" value="CAF4295094.1"/>
    <property type="molecule type" value="Genomic_DNA"/>
</dbReference>
<evidence type="ECO:0000313" key="1">
    <source>
        <dbReference type="EMBL" id="CAF1401250.1"/>
    </source>
</evidence>
<proteinExistence type="predicted"/>
<protein>
    <submittedName>
        <fullName evidence="1">Uncharacterized protein</fullName>
    </submittedName>
</protein>
<evidence type="ECO:0000313" key="3">
    <source>
        <dbReference type="Proteomes" id="UP000663829"/>
    </source>
</evidence>